<evidence type="ECO:0000313" key="3">
    <source>
        <dbReference type="EMBL" id="NHN55580.1"/>
    </source>
</evidence>
<evidence type="ECO:0000259" key="2">
    <source>
        <dbReference type="Pfam" id="PF01979"/>
    </source>
</evidence>
<dbReference type="EMBL" id="JAAOIV010000004">
    <property type="protein sequence ID" value="NHN55580.1"/>
    <property type="molecule type" value="Genomic_DNA"/>
</dbReference>
<keyword evidence="1" id="KW-0378">Hydrolase</keyword>
<dbReference type="AlphaFoldDB" id="A0A967B1A9"/>
<evidence type="ECO:0000256" key="1">
    <source>
        <dbReference type="ARBA" id="ARBA00022801"/>
    </source>
</evidence>
<protein>
    <submittedName>
        <fullName evidence="3">Amidohydrolase family protein</fullName>
    </submittedName>
</protein>
<dbReference type="Pfam" id="PF01979">
    <property type="entry name" value="Amidohydro_1"/>
    <property type="match status" value="1"/>
</dbReference>
<proteinExistence type="predicted"/>
<feature type="domain" description="Amidohydrolase-related" evidence="2">
    <location>
        <begin position="59"/>
        <end position="381"/>
    </location>
</feature>
<name>A0A967B1A9_9MICO</name>
<dbReference type="InterPro" id="IPR006680">
    <property type="entry name" value="Amidohydro-rel"/>
</dbReference>
<dbReference type="Gene3D" id="3.20.20.140">
    <property type="entry name" value="Metal-dependent hydrolases"/>
    <property type="match status" value="1"/>
</dbReference>
<dbReference type="Gene3D" id="2.30.40.10">
    <property type="entry name" value="Urease, subunit C, domain 1"/>
    <property type="match status" value="1"/>
</dbReference>
<accession>A0A967B1A9</accession>
<dbReference type="GO" id="GO:0016810">
    <property type="term" value="F:hydrolase activity, acting on carbon-nitrogen (but not peptide) bonds"/>
    <property type="evidence" value="ECO:0007669"/>
    <property type="project" value="InterPro"/>
</dbReference>
<reference evidence="3" key="1">
    <citation type="submission" date="2020-03" db="EMBL/GenBank/DDBJ databases">
        <title>Draft sequencing of Calidifontibacter sp. DB0510.</title>
        <authorList>
            <person name="Kim D.-U."/>
        </authorList>
    </citation>
    <scope>NUCLEOTIDE SEQUENCE</scope>
    <source>
        <strain evidence="3">DB0510</strain>
    </source>
</reference>
<dbReference type="SUPFAM" id="SSF51338">
    <property type="entry name" value="Composite domain of metallo-dependent hydrolases"/>
    <property type="match status" value="1"/>
</dbReference>
<dbReference type="InterPro" id="IPR011059">
    <property type="entry name" value="Metal-dep_hydrolase_composite"/>
</dbReference>
<sequence length="446" mass="46838">MFPTSPPQRYAVAPGHLWDDGEFARERAIVVDGEQIDWVGAVTDLPSDLPVYAAADTALLPAFVDAHHHLSQSLGAPFAFGEPSEVFQRVWIPLEGALTEDELATSARHAAWQSQRGGFATVADAGSRSGHDLEVVAEVARAAGLRIVLGLICHDRGPAAQDSATVLAAAERHLARFETDPWVRPSLAVAVPELATDATLKALAGLCEDAGAVLQVHLNEHLASVERSLLSTGRRPLEHLSAAGAVGPWLLAAHATMLTTTERRILADSGAAWSYNPIASMWKGNAVADALALQTAGARTALGTDGTRSDGFRLMEAAESAYRLGYAMAAGDPFAGCGRTWLTAATGGGADAVGVADVTGSIRPGFAADFLLVDVRTPELIPAVDLAWQLVRSGHQHLVRAVVTGGRPRVVDGQPTWARGADLLDEAESASRAVSQRAGLSPRRPV</sequence>
<dbReference type="InterPro" id="IPR050287">
    <property type="entry name" value="MTA/SAH_deaminase"/>
</dbReference>
<dbReference type="RefSeq" id="WP_166195366.1">
    <property type="nucleotide sequence ID" value="NZ_JAAOIV010000004.1"/>
</dbReference>
<keyword evidence="4" id="KW-1185">Reference proteome</keyword>
<evidence type="ECO:0000313" key="4">
    <source>
        <dbReference type="Proteomes" id="UP000744769"/>
    </source>
</evidence>
<dbReference type="SUPFAM" id="SSF51556">
    <property type="entry name" value="Metallo-dependent hydrolases"/>
    <property type="match status" value="1"/>
</dbReference>
<gene>
    <name evidence="3" type="ORF">G9U51_07275</name>
</gene>
<dbReference type="PANTHER" id="PTHR43794:SF11">
    <property type="entry name" value="AMIDOHYDROLASE-RELATED DOMAIN-CONTAINING PROTEIN"/>
    <property type="match status" value="1"/>
</dbReference>
<dbReference type="Proteomes" id="UP000744769">
    <property type="component" value="Unassembled WGS sequence"/>
</dbReference>
<dbReference type="InterPro" id="IPR032466">
    <property type="entry name" value="Metal_Hydrolase"/>
</dbReference>
<organism evidence="3 4">
    <name type="scientific">Metallococcus carri</name>
    <dbReference type="NCBI Taxonomy" id="1656884"/>
    <lineage>
        <taxon>Bacteria</taxon>
        <taxon>Bacillati</taxon>
        <taxon>Actinomycetota</taxon>
        <taxon>Actinomycetes</taxon>
        <taxon>Micrococcales</taxon>
        <taxon>Dermacoccaceae</taxon>
        <taxon>Metallococcus</taxon>
    </lineage>
</organism>
<comment type="caution">
    <text evidence="3">The sequence shown here is derived from an EMBL/GenBank/DDBJ whole genome shotgun (WGS) entry which is preliminary data.</text>
</comment>
<dbReference type="PANTHER" id="PTHR43794">
    <property type="entry name" value="AMINOHYDROLASE SSNA-RELATED"/>
    <property type="match status" value="1"/>
</dbReference>